<reference evidence="1" key="1">
    <citation type="submission" date="2021-01" db="EMBL/GenBank/DDBJ databases">
        <authorList>
            <consortium name="Genoscope - CEA"/>
            <person name="William W."/>
        </authorList>
    </citation>
    <scope>NUCLEOTIDE SEQUENCE</scope>
</reference>
<keyword evidence="2" id="KW-1185">Reference proteome</keyword>
<evidence type="ECO:0000313" key="1">
    <source>
        <dbReference type="EMBL" id="CAD8050807.1"/>
    </source>
</evidence>
<accession>A0A8S1K7J3</accession>
<dbReference type="AlphaFoldDB" id="A0A8S1K7J3"/>
<sequence>MVLVYIDSLPKEIKNHFKYTLDPLLALSSQCRVTYKNYKLYEKQITDQKKSWMKQKAFIQKSSQLTKGEFQENKIRAHQRI</sequence>
<organism evidence="1 2">
    <name type="scientific">Paramecium primaurelia</name>
    <dbReference type="NCBI Taxonomy" id="5886"/>
    <lineage>
        <taxon>Eukaryota</taxon>
        <taxon>Sar</taxon>
        <taxon>Alveolata</taxon>
        <taxon>Ciliophora</taxon>
        <taxon>Intramacronucleata</taxon>
        <taxon>Oligohymenophorea</taxon>
        <taxon>Peniculida</taxon>
        <taxon>Parameciidae</taxon>
        <taxon>Paramecium</taxon>
    </lineage>
</organism>
<dbReference type="EMBL" id="CAJJDM010000012">
    <property type="protein sequence ID" value="CAD8050807.1"/>
    <property type="molecule type" value="Genomic_DNA"/>
</dbReference>
<dbReference type="Proteomes" id="UP000688137">
    <property type="component" value="Unassembled WGS sequence"/>
</dbReference>
<comment type="caution">
    <text evidence="1">The sequence shown here is derived from an EMBL/GenBank/DDBJ whole genome shotgun (WGS) entry which is preliminary data.</text>
</comment>
<protein>
    <submittedName>
        <fullName evidence="1">Uncharacterized protein</fullName>
    </submittedName>
</protein>
<gene>
    <name evidence="1" type="ORF">PPRIM_AZ9-3.1.T0170242</name>
</gene>
<evidence type="ECO:0000313" key="2">
    <source>
        <dbReference type="Proteomes" id="UP000688137"/>
    </source>
</evidence>
<proteinExistence type="predicted"/>
<name>A0A8S1K7J3_PARPR</name>